<protein>
    <recommendedName>
        <fullName evidence="4">PA domain-containing protein</fullName>
    </recommendedName>
</protein>
<keyword evidence="1 3" id="KW-0732">Signal</keyword>
<dbReference type="Pfam" id="PF02225">
    <property type="entry name" value="PA"/>
    <property type="match status" value="1"/>
</dbReference>
<dbReference type="PANTHER" id="PTHR22702:SF1">
    <property type="entry name" value="PROTEASE-ASSOCIATED DOMAIN-CONTAINING PROTEIN 1"/>
    <property type="match status" value="1"/>
</dbReference>
<name>A0AAF3ETH8_9BILA</name>
<dbReference type="Proteomes" id="UP000887575">
    <property type="component" value="Unassembled WGS sequence"/>
</dbReference>
<dbReference type="InterPro" id="IPR046450">
    <property type="entry name" value="PA_dom_sf"/>
</dbReference>
<dbReference type="WBParaSite" id="MBELARI_LOCUS1712">
    <property type="protein sequence ID" value="MBELARI_LOCUS1712"/>
    <property type="gene ID" value="MBELARI_LOCUS1712"/>
</dbReference>
<evidence type="ECO:0000256" key="2">
    <source>
        <dbReference type="ARBA" id="ARBA00023180"/>
    </source>
</evidence>
<dbReference type="InterPro" id="IPR003137">
    <property type="entry name" value="PA_domain"/>
</dbReference>
<dbReference type="AlphaFoldDB" id="A0AAF3ETH8"/>
<organism evidence="5 6">
    <name type="scientific">Mesorhabditis belari</name>
    <dbReference type="NCBI Taxonomy" id="2138241"/>
    <lineage>
        <taxon>Eukaryota</taxon>
        <taxon>Metazoa</taxon>
        <taxon>Ecdysozoa</taxon>
        <taxon>Nematoda</taxon>
        <taxon>Chromadorea</taxon>
        <taxon>Rhabditida</taxon>
        <taxon>Rhabditina</taxon>
        <taxon>Rhabditomorpha</taxon>
        <taxon>Rhabditoidea</taxon>
        <taxon>Rhabditidae</taxon>
        <taxon>Mesorhabditinae</taxon>
        <taxon>Mesorhabditis</taxon>
    </lineage>
</organism>
<sequence length="165" mass="17801">MFFVSLIPFVHFTVAKLFVEVLDSSQTVVYRCEANGADFGGDISSLISKNSSIGCLHKVRPALACSSVQVPTTNSSDCATNFALVQRGDCCFSQKTWHSQKAGFMAMIVANNEGEAPMMMGSGGSADLVKIPSLLISHASSQTILKRFPVEKGYLIKLIEETDNL</sequence>
<proteinExistence type="predicted"/>
<evidence type="ECO:0000313" key="6">
    <source>
        <dbReference type="WBParaSite" id="MBELARI_LOCUS1712"/>
    </source>
</evidence>
<dbReference type="SUPFAM" id="SSF52025">
    <property type="entry name" value="PA domain"/>
    <property type="match status" value="1"/>
</dbReference>
<dbReference type="Gene3D" id="3.50.30.30">
    <property type="match status" value="1"/>
</dbReference>
<reference evidence="6" key="1">
    <citation type="submission" date="2024-02" db="UniProtKB">
        <authorList>
            <consortium name="WormBaseParasite"/>
        </authorList>
    </citation>
    <scope>IDENTIFICATION</scope>
</reference>
<feature type="domain" description="PA" evidence="4">
    <location>
        <begin position="61"/>
        <end position="143"/>
    </location>
</feature>
<accession>A0AAF3ETH8</accession>
<feature type="chain" id="PRO_5041904792" description="PA domain-containing protein" evidence="3">
    <location>
        <begin position="16"/>
        <end position="165"/>
    </location>
</feature>
<evidence type="ECO:0000256" key="3">
    <source>
        <dbReference type="SAM" id="SignalP"/>
    </source>
</evidence>
<evidence type="ECO:0000256" key="1">
    <source>
        <dbReference type="ARBA" id="ARBA00022729"/>
    </source>
</evidence>
<keyword evidence="5" id="KW-1185">Reference proteome</keyword>
<keyword evidence="2" id="KW-0325">Glycoprotein</keyword>
<dbReference type="PANTHER" id="PTHR22702">
    <property type="entry name" value="PROTEASE-ASSOCIATED DOMAIN-CONTAINING PROTEIN"/>
    <property type="match status" value="1"/>
</dbReference>
<evidence type="ECO:0000259" key="4">
    <source>
        <dbReference type="Pfam" id="PF02225"/>
    </source>
</evidence>
<feature type="signal peptide" evidence="3">
    <location>
        <begin position="1"/>
        <end position="15"/>
    </location>
</feature>
<evidence type="ECO:0000313" key="5">
    <source>
        <dbReference type="Proteomes" id="UP000887575"/>
    </source>
</evidence>